<proteinExistence type="predicted"/>
<comment type="caution">
    <text evidence="1">The sequence shown here is derived from an EMBL/GenBank/DDBJ whole genome shotgun (WGS) entry which is preliminary data.</text>
</comment>
<name>A0AAW2FIJ4_9HYME</name>
<dbReference type="AlphaFoldDB" id="A0AAW2FIJ4"/>
<sequence length="83" mass="9750">MWYKRNHQIVKESVILNKVEQSILMLSSSIAEKLNCPKVETKIKDIEKDVNVIFGEVLAAKLKKITQKERIKKLKKIIDILWM</sequence>
<keyword evidence="2" id="KW-1185">Reference proteome</keyword>
<organism evidence="1 2">
    <name type="scientific">Cardiocondyla obscurior</name>
    <dbReference type="NCBI Taxonomy" id="286306"/>
    <lineage>
        <taxon>Eukaryota</taxon>
        <taxon>Metazoa</taxon>
        <taxon>Ecdysozoa</taxon>
        <taxon>Arthropoda</taxon>
        <taxon>Hexapoda</taxon>
        <taxon>Insecta</taxon>
        <taxon>Pterygota</taxon>
        <taxon>Neoptera</taxon>
        <taxon>Endopterygota</taxon>
        <taxon>Hymenoptera</taxon>
        <taxon>Apocrita</taxon>
        <taxon>Aculeata</taxon>
        <taxon>Formicoidea</taxon>
        <taxon>Formicidae</taxon>
        <taxon>Myrmicinae</taxon>
        <taxon>Cardiocondyla</taxon>
    </lineage>
</organism>
<accession>A0AAW2FIJ4</accession>
<evidence type="ECO:0000313" key="2">
    <source>
        <dbReference type="Proteomes" id="UP001430953"/>
    </source>
</evidence>
<protein>
    <submittedName>
        <fullName evidence="1">Uncharacterized protein</fullName>
    </submittedName>
</protein>
<evidence type="ECO:0000313" key="1">
    <source>
        <dbReference type="EMBL" id="KAL0114953.1"/>
    </source>
</evidence>
<dbReference type="Proteomes" id="UP001430953">
    <property type="component" value="Unassembled WGS sequence"/>
</dbReference>
<dbReference type="EMBL" id="JADYXP020000010">
    <property type="protein sequence ID" value="KAL0114953.1"/>
    <property type="molecule type" value="Genomic_DNA"/>
</dbReference>
<gene>
    <name evidence="1" type="ORF">PUN28_010486</name>
</gene>
<reference evidence="1 2" key="1">
    <citation type="submission" date="2023-03" db="EMBL/GenBank/DDBJ databases">
        <title>High recombination rates correlate with genetic variation in Cardiocondyla obscurior ants.</title>
        <authorList>
            <person name="Errbii M."/>
        </authorList>
    </citation>
    <scope>NUCLEOTIDE SEQUENCE [LARGE SCALE GENOMIC DNA]</scope>
    <source>
        <strain evidence="1">Alpha-2009</strain>
        <tissue evidence="1">Whole body</tissue>
    </source>
</reference>